<dbReference type="Proteomes" id="UP000602510">
    <property type="component" value="Unassembled WGS sequence"/>
</dbReference>
<dbReference type="AlphaFoldDB" id="A0A833WGX0"/>
<organism evidence="2 4">
    <name type="scientific">Phytophthora infestans</name>
    <name type="common">Potato late blight agent</name>
    <name type="synonym">Botrytis infestans</name>
    <dbReference type="NCBI Taxonomy" id="4787"/>
    <lineage>
        <taxon>Eukaryota</taxon>
        <taxon>Sar</taxon>
        <taxon>Stramenopiles</taxon>
        <taxon>Oomycota</taxon>
        <taxon>Peronosporomycetes</taxon>
        <taxon>Peronosporales</taxon>
        <taxon>Peronosporaceae</taxon>
        <taxon>Phytophthora</taxon>
    </lineage>
</organism>
<sequence>MTEYIPSSSAVACLIVTTSGRILLLWDQDDTLPFQYPQLAMLLASLFHFAHAQCFAHLELQNGFTVLISSDVDAQVSVAVICATPPRASKDNDDFCCTQVSPLQLGRLKSLLILQEFVRCYRGDIERLAVESIEQAKLKAEEYTLTSALGGFQDGFEGTLDEFINFQSGFVSLVMETTARGIQNSTMSWSHNGAAIMAQSSLAIRLERGFALNAETGDEVYSTLPRPNGRFFDQDLASPHHLHNSARVQQIMKHVAKALHESASILSRPARGNSVKLSVGAAVVVRFRHLSGQDQSELFIALRMFRTGVFLTGIVFYGDNALFRGRENAPYSSEKLQQVLAGHSSGKRMLDMLQHRSDDVELHVGSDGAPEEVWRAMEILVKPLSFMWSAPSSVVSDLDKTNALCSDTTIAPAPPNTNSKENATPRLPQLTE</sequence>
<evidence type="ECO:0000313" key="3">
    <source>
        <dbReference type="EMBL" id="KAF4135396.1"/>
    </source>
</evidence>
<proteinExistence type="predicted"/>
<keyword evidence="4" id="KW-1185">Reference proteome</keyword>
<evidence type="ECO:0000313" key="2">
    <source>
        <dbReference type="EMBL" id="KAF4041598.1"/>
    </source>
</evidence>
<dbReference type="EMBL" id="WSZM01000117">
    <property type="protein sequence ID" value="KAF4041598.1"/>
    <property type="molecule type" value="Genomic_DNA"/>
</dbReference>
<evidence type="ECO:0000313" key="4">
    <source>
        <dbReference type="Proteomes" id="UP000602510"/>
    </source>
</evidence>
<dbReference type="Proteomes" id="UP000704712">
    <property type="component" value="Unassembled WGS sequence"/>
</dbReference>
<dbReference type="EMBL" id="JAACNO010002165">
    <property type="protein sequence ID" value="KAF4135396.1"/>
    <property type="molecule type" value="Genomic_DNA"/>
</dbReference>
<evidence type="ECO:0000256" key="1">
    <source>
        <dbReference type="SAM" id="MobiDB-lite"/>
    </source>
</evidence>
<accession>A0A833WGX0</accession>
<gene>
    <name evidence="2" type="ORF">GN244_ATG06111</name>
    <name evidence="3" type="ORF">GN958_ATG15418</name>
</gene>
<comment type="caution">
    <text evidence="2">The sequence shown here is derived from an EMBL/GenBank/DDBJ whole genome shotgun (WGS) entry which is preliminary data.</text>
</comment>
<protein>
    <submittedName>
        <fullName evidence="2">Uncharacterized protein</fullName>
    </submittedName>
</protein>
<name>A0A833WGX0_PHYIN</name>
<feature type="region of interest" description="Disordered" evidence="1">
    <location>
        <begin position="407"/>
        <end position="432"/>
    </location>
</feature>
<reference evidence="2" key="1">
    <citation type="submission" date="2020-04" db="EMBL/GenBank/DDBJ databases">
        <title>Hybrid Assembly of Korean Phytophthora infestans isolates.</title>
        <authorList>
            <person name="Prokchorchik M."/>
            <person name="Lee Y."/>
            <person name="Seo J."/>
            <person name="Cho J.-H."/>
            <person name="Park Y.-E."/>
            <person name="Jang D.-C."/>
            <person name="Im J.-S."/>
            <person name="Choi J.-G."/>
            <person name="Park H.-J."/>
            <person name="Lee G.-B."/>
            <person name="Lee Y.-G."/>
            <person name="Hong S.-Y."/>
            <person name="Cho K."/>
            <person name="Sohn K.H."/>
        </authorList>
    </citation>
    <scope>NUCLEOTIDE SEQUENCE</scope>
    <source>
        <strain evidence="2">KR_1_A1</strain>
        <strain evidence="3">KR_2_A2</strain>
    </source>
</reference>